<comment type="caution">
    <text evidence="3">The sequence shown here is derived from an EMBL/GenBank/DDBJ whole genome shotgun (WGS) entry which is preliminary data.</text>
</comment>
<feature type="signal peptide" evidence="1">
    <location>
        <begin position="1"/>
        <end position="21"/>
    </location>
</feature>
<evidence type="ECO:0000313" key="4">
    <source>
        <dbReference type="Proteomes" id="UP000722165"/>
    </source>
</evidence>
<dbReference type="PANTHER" id="PTHR39176:SF1">
    <property type="entry name" value="PERIPLASMIC PROTEIN"/>
    <property type="match status" value="1"/>
</dbReference>
<feature type="domain" description="Lysozyme inhibitor LprI-like N-terminal" evidence="2">
    <location>
        <begin position="32"/>
        <end position="116"/>
    </location>
</feature>
<dbReference type="PANTHER" id="PTHR39176">
    <property type="entry name" value="PERIPLASMIC PROTEIN-RELATED"/>
    <property type="match status" value="1"/>
</dbReference>
<reference evidence="3 4" key="1">
    <citation type="submission" date="2021-06" db="EMBL/GenBank/DDBJ databases">
        <authorList>
            <person name="Lu T."/>
            <person name="Wang Q."/>
            <person name="Han X."/>
        </authorList>
    </citation>
    <scope>NUCLEOTIDE SEQUENCE [LARGE SCALE GENOMIC DNA]</scope>
    <source>
        <strain evidence="3 4">LAM0050</strain>
    </source>
</reference>
<evidence type="ECO:0000256" key="1">
    <source>
        <dbReference type="SAM" id="SignalP"/>
    </source>
</evidence>
<dbReference type="Pfam" id="PF07007">
    <property type="entry name" value="LprI"/>
    <property type="match status" value="1"/>
</dbReference>
<feature type="chain" id="PRO_5047527390" evidence="1">
    <location>
        <begin position="22"/>
        <end position="133"/>
    </location>
</feature>
<keyword evidence="1" id="KW-0732">Signal</keyword>
<dbReference type="RefSeq" id="WP_217734431.1">
    <property type="nucleotide sequence ID" value="NZ_JAHSPR010000001.1"/>
</dbReference>
<evidence type="ECO:0000259" key="2">
    <source>
        <dbReference type="Pfam" id="PF07007"/>
    </source>
</evidence>
<organism evidence="3 4">
    <name type="scientific">Advenella alkanexedens</name>
    <dbReference type="NCBI Taxonomy" id="1481665"/>
    <lineage>
        <taxon>Bacteria</taxon>
        <taxon>Pseudomonadati</taxon>
        <taxon>Pseudomonadota</taxon>
        <taxon>Betaproteobacteria</taxon>
        <taxon>Burkholderiales</taxon>
        <taxon>Alcaligenaceae</taxon>
    </lineage>
</organism>
<name>A0ABS6NKD0_9BURK</name>
<protein>
    <submittedName>
        <fullName evidence="3">DUF1311 domain-containing protein</fullName>
    </submittedName>
</protein>
<dbReference type="EMBL" id="JAHSPR010000001">
    <property type="protein sequence ID" value="MBV4396082.1"/>
    <property type="molecule type" value="Genomic_DNA"/>
</dbReference>
<keyword evidence="4" id="KW-1185">Reference proteome</keyword>
<evidence type="ECO:0000313" key="3">
    <source>
        <dbReference type="EMBL" id="MBV4396082.1"/>
    </source>
</evidence>
<dbReference type="InterPro" id="IPR009739">
    <property type="entry name" value="LprI-like_N"/>
</dbReference>
<gene>
    <name evidence="3" type="ORF">KU392_02275</name>
</gene>
<proteinExistence type="predicted"/>
<dbReference type="Proteomes" id="UP000722165">
    <property type="component" value="Unassembled WGS sequence"/>
</dbReference>
<accession>A0ABS6NKD0</accession>
<sequence length="133" mass="14874">MKPLYLLLAIPALLVSTGSQAQMFNQEYEKCNQNTTVSIVDCVNKQAKKWDTRLNKSYKALMERSDAAQQAPLKSAQRQWIQYRDANCQFYALGDGSISQINAAECLRAMTQARTCEIEAANRYEGGPQAGCK</sequence>